<protein>
    <submittedName>
        <fullName evidence="2">Uncharacterized protein</fullName>
    </submittedName>
</protein>
<organism evidence="2 3">
    <name type="scientific">Methylocystis borbori</name>
    <dbReference type="NCBI Taxonomy" id="3118750"/>
    <lineage>
        <taxon>Bacteria</taxon>
        <taxon>Pseudomonadati</taxon>
        <taxon>Pseudomonadota</taxon>
        <taxon>Alphaproteobacteria</taxon>
        <taxon>Hyphomicrobiales</taxon>
        <taxon>Methylocystaceae</taxon>
        <taxon>Methylocystis</taxon>
    </lineage>
</organism>
<evidence type="ECO:0000313" key="2">
    <source>
        <dbReference type="EMBL" id="MEF3365797.1"/>
    </source>
</evidence>
<proteinExistence type="predicted"/>
<sequence length="288" mass="30042">MRAALGMGVTATMTLLVALLFSAPRETRVAETRMEPPAATPQRAATPSASKFATKIAIDNIVGASALVARPFSAFDIAAPEFAHEKKTIAVREGAEGLGRIDSLTMGRFAMGGPFMRVDVHQDIAETEAASDFFLDMTRHAAQAGLDVAKIGQPAALLTRFGAFETADIRLVQPAADGVAASERACLAARLIDGAAGIEIAGLACGEARKPIDRVALGCILDKLAYAPGADNVLLNDFLKKAEAGRGKDCVNVSRDDVTATIPAQKHAAQPASGAHRARARTSAQSPR</sequence>
<evidence type="ECO:0000313" key="3">
    <source>
        <dbReference type="Proteomes" id="UP001350748"/>
    </source>
</evidence>
<gene>
    <name evidence="2" type="ORF">V3H18_04535</name>
</gene>
<keyword evidence="3" id="KW-1185">Reference proteome</keyword>
<dbReference type="EMBL" id="JAZHYN010000008">
    <property type="protein sequence ID" value="MEF3365797.1"/>
    <property type="molecule type" value="Genomic_DNA"/>
</dbReference>
<comment type="caution">
    <text evidence="2">The sequence shown here is derived from an EMBL/GenBank/DDBJ whole genome shotgun (WGS) entry which is preliminary data.</text>
</comment>
<feature type="region of interest" description="Disordered" evidence="1">
    <location>
        <begin position="261"/>
        <end position="288"/>
    </location>
</feature>
<dbReference type="Proteomes" id="UP001350748">
    <property type="component" value="Unassembled WGS sequence"/>
</dbReference>
<accession>A0ABU7XFI5</accession>
<dbReference type="RefSeq" id="WP_332080731.1">
    <property type="nucleotide sequence ID" value="NZ_JAZHYN010000008.1"/>
</dbReference>
<reference evidence="2 3" key="1">
    <citation type="submission" date="2024-02" db="EMBL/GenBank/DDBJ databases">
        <authorList>
            <person name="Grouzdev D."/>
        </authorList>
    </citation>
    <scope>NUCLEOTIDE SEQUENCE [LARGE SCALE GENOMIC DNA]</scope>
    <source>
        <strain evidence="2 3">9N</strain>
    </source>
</reference>
<evidence type="ECO:0000256" key="1">
    <source>
        <dbReference type="SAM" id="MobiDB-lite"/>
    </source>
</evidence>
<name>A0ABU7XFI5_9HYPH</name>